<dbReference type="RefSeq" id="XP_038060652.1">
    <property type="nucleotide sequence ID" value="XM_038204724.1"/>
</dbReference>
<evidence type="ECO:0000256" key="1">
    <source>
        <dbReference type="SAM" id="Phobius"/>
    </source>
</evidence>
<feature type="transmembrane region" description="Helical" evidence="1">
    <location>
        <begin position="6"/>
        <end position="24"/>
    </location>
</feature>
<evidence type="ECO:0000313" key="3">
    <source>
        <dbReference type="Proteomes" id="UP000887568"/>
    </source>
</evidence>
<dbReference type="SUPFAM" id="SSF55961">
    <property type="entry name" value="Bet v1-like"/>
    <property type="match status" value="1"/>
</dbReference>
<dbReference type="InterPro" id="IPR019587">
    <property type="entry name" value="Polyketide_cyclase/dehydratase"/>
</dbReference>
<organism evidence="2 3">
    <name type="scientific">Patiria miniata</name>
    <name type="common">Bat star</name>
    <name type="synonym">Asterina miniata</name>
    <dbReference type="NCBI Taxonomy" id="46514"/>
    <lineage>
        <taxon>Eukaryota</taxon>
        <taxon>Metazoa</taxon>
        <taxon>Echinodermata</taxon>
        <taxon>Eleutherozoa</taxon>
        <taxon>Asterozoa</taxon>
        <taxon>Asteroidea</taxon>
        <taxon>Valvatacea</taxon>
        <taxon>Valvatida</taxon>
        <taxon>Asterinidae</taxon>
        <taxon>Patiria</taxon>
    </lineage>
</organism>
<dbReference type="GeneID" id="119731547"/>
<dbReference type="RefSeq" id="XP_038060651.1">
    <property type="nucleotide sequence ID" value="XM_038204723.1"/>
</dbReference>
<dbReference type="OrthoDB" id="9985770at2759"/>
<dbReference type="Pfam" id="PF10604">
    <property type="entry name" value="Polyketide_cyc2"/>
    <property type="match status" value="1"/>
</dbReference>
<keyword evidence="1" id="KW-0472">Membrane</keyword>
<proteinExistence type="predicted"/>
<dbReference type="Proteomes" id="UP000887568">
    <property type="component" value="Unplaced"/>
</dbReference>
<sequence length="176" mass="19898">MADISLTQVGVVIIVTAIALLYQLELDYDPLIVQRSAVVARNTDDVFKYLKEVVDYPKWTGFVHHVEPLDNSAFGIGKSYHVHLRVPTGLNRYHTLVRTYTPNSELAFDLDMDLLQPIVVIEVTEGAKPGLSKVSLSIYSQRRSYLFRSTILPVARFVITGHLQGALFHMKLLMQQ</sequence>
<protein>
    <submittedName>
        <fullName evidence="2">Uncharacterized protein</fullName>
    </submittedName>
</protein>
<dbReference type="OMA" id="YLFQYTL"/>
<dbReference type="AlphaFoldDB" id="A0A914A9X7"/>
<dbReference type="InterPro" id="IPR023393">
    <property type="entry name" value="START-like_dom_sf"/>
</dbReference>
<dbReference type="Gene3D" id="3.30.530.20">
    <property type="match status" value="1"/>
</dbReference>
<keyword evidence="1" id="KW-0812">Transmembrane</keyword>
<dbReference type="EnsemblMetazoa" id="XM_038204724.1">
    <property type="protein sequence ID" value="XP_038060652.1"/>
    <property type="gene ID" value="LOC119731547"/>
</dbReference>
<dbReference type="EnsemblMetazoa" id="XM_038204723.1">
    <property type="protein sequence ID" value="XP_038060651.1"/>
    <property type="gene ID" value="LOC119731547"/>
</dbReference>
<reference evidence="2" key="1">
    <citation type="submission" date="2022-11" db="UniProtKB">
        <authorList>
            <consortium name="EnsemblMetazoa"/>
        </authorList>
    </citation>
    <scope>IDENTIFICATION</scope>
</reference>
<keyword evidence="1" id="KW-1133">Transmembrane helix</keyword>
<keyword evidence="3" id="KW-1185">Reference proteome</keyword>
<evidence type="ECO:0000313" key="2">
    <source>
        <dbReference type="EnsemblMetazoa" id="XP_038060652.1"/>
    </source>
</evidence>
<accession>A0A914A9X7</accession>
<name>A0A914A9X7_PATMI</name>